<proteinExistence type="predicted"/>
<dbReference type="RefSeq" id="XP_007744185.1">
    <property type="nucleotide sequence ID" value="XM_007745995.1"/>
</dbReference>
<feature type="compositionally biased region" description="Acidic residues" evidence="1">
    <location>
        <begin position="207"/>
        <end position="234"/>
    </location>
</feature>
<keyword evidence="3" id="KW-1185">Reference proteome</keyword>
<reference evidence="2 3" key="1">
    <citation type="submission" date="2013-03" db="EMBL/GenBank/DDBJ databases">
        <title>The Genome Sequence of Cladophialophora psammophila CBS 110553.</title>
        <authorList>
            <consortium name="The Broad Institute Genomics Platform"/>
            <person name="Cuomo C."/>
            <person name="de Hoog S."/>
            <person name="Gorbushina A."/>
            <person name="Walker B."/>
            <person name="Young S.K."/>
            <person name="Zeng Q."/>
            <person name="Gargeya S."/>
            <person name="Fitzgerald M."/>
            <person name="Haas B."/>
            <person name="Abouelleil A."/>
            <person name="Allen A.W."/>
            <person name="Alvarado L."/>
            <person name="Arachchi H.M."/>
            <person name="Berlin A.M."/>
            <person name="Chapman S.B."/>
            <person name="Gainer-Dewar J."/>
            <person name="Goldberg J."/>
            <person name="Griggs A."/>
            <person name="Gujja S."/>
            <person name="Hansen M."/>
            <person name="Howarth C."/>
            <person name="Imamovic A."/>
            <person name="Ireland A."/>
            <person name="Larimer J."/>
            <person name="McCowan C."/>
            <person name="Murphy C."/>
            <person name="Pearson M."/>
            <person name="Poon T.W."/>
            <person name="Priest M."/>
            <person name="Roberts A."/>
            <person name="Saif S."/>
            <person name="Shea T."/>
            <person name="Sisk P."/>
            <person name="Sykes S."/>
            <person name="Wortman J."/>
            <person name="Nusbaum C."/>
            <person name="Birren B."/>
        </authorList>
    </citation>
    <scope>NUCLEOTIDE SEQUENCE [LARGE SCALE GENOMIC DNA]</scope>
    <source>
        <strain evidence="2 3">CBS 110553</strain>
    </source>
</reference>
<feature type="compositionally biased region" description="Low complexity" evidence="1">
    <location>
        <begin position="194"/>
        <end position="206"/>
    </location>
</feature>
<dbReference type="STRING" id="1182543.W9X3S7"/>
<dbReference type="HOGENOM" id="CLU_057714_0_0_1"/>
<dbReference type="EMBL" id="AMGX01000007">
    <property type="protein sequence ID" value="EXJ71586.1"/>
    <property type="molecule type" value="Genomic_DNA"/>
</dbReference>
<feature type="region of interest" description="Disordered" evidence="1">
    <location>
        <begin position="1"/>
        <end position="102"/>
    </location>
</feature>
<dbReference type="eggNOG" id="ENOG502SCE7">
    <property type="taxonomic scope" value="Eukaryota"/>
</dbReference>
<feature type="compositionally biased region" description="Low complexity" evidence="1">
    <location>
        <begin position="138"/>
        <end position="151"/>
    </location>
</feature>
<protein>
    <submittedName>
        <fullName evidence="2">Uncharacterized protein</fullName>
    </submittedName>
</protein>
<sequence length="337" mass="38642">MPSPPQGNGLKGGHVNSLLSSSPLRCGLSEHHDENRMESENEEEIDISTGFGFHTNVQETPAGKMNHNFGAHGWDGQPSLITPPDSGSNQHFDSNKFPAEQSISTTSPSILSFSNPSHLATSIASTLHKPSQWELRSRSSSPSSLLTSQTTRSREQRKSKFLDRIRRRRDDERSEQVEEQVLRMDFVKERRGWEAAMAQRAAAEATQQEEIESDDDNEEEQELSPTQEYEEDLEVDKLVRQYERENMHVVRDDEFMVEDAEDEEYERLFREMEILSQQSYSRRSESQPASQLQQQEHEQRQSQQDQHTKRTSFLGRPPSQQPQQHGKAGNDETMDLS</sequence>
<dbReference type="GeneID" id="19190112"/>
<evidence type="ECO:0000313" key="3">
    <source>
        <dbReference type="Proteomes" id="UP000019471"/>
    </source>
</evidence>
<comment type="caution">
    <text evidence="2">The sequence shown here is derived from an EMBL/GenBank/DDBJ whole genome shotgun (WGS) entry which is preliminary data.</text>
</comment>
<dbReference type="OrthoDB" id="4161517at2759"/>
<feature type="compositionally biased region" description="Basic and acidic residues" evidence="1">
    <location>
        <begin position="28"/>
        <end position="39"/>
    </location>
</feature>
<feature type="region of interest" description="Disordered" evidence="1">
    <location>
        <begin position="132"/>
        <end position="162"/>
    </location>
</feature>
<feature type="compositionally biased region" description="Low complexity" evidence="1">
    <location>
        <begin position="277"/>
        <end position="294"/>
    </location>
</feature>
<dbReference type="AlphaFoldDB" id="W9X3S7"/>
<name>W9X3S7_9EURO</name>
<dbReference type="Proteomes" id="UP000019471">
    <property type="component" value="Unassembled WGS sequence"/>
</dbReference>
<feature type="region of interest" description="Disordered" evidence="1">
    <location>
        <begin position="277"/>
        <end position="337"/>
    </location>
</feature>
<accession>W9X3S7</accession>
<feature type="compositionally biased region" description="Basic and acidic residues" evidence="1">
    <location>
        <begin position="152"/>
        <end position="162"/>
    </location>
</feature>
<evidence type="ECO:0000256" key="1">
    <source>
        <dbReference type="SAM" id="MobiDB-lite"/>
    </source>
</evidence>
<organism evidence="2 3">
    <name type="scientific">Cladophialophora psammophila CBS 110553</name>
    <dbReference type="NCBI Taxonomy" id="1182543"/>
    <lineage>
        <taxon>Eukaryota</taxon>
        <taxon>Fungi</taxon>
        <taxon>Dikarya</taxon>
        <taxon>Ascomycota</taxon>
        <taxon>Pezizomycotina</taxon>
        <taxon>Eurotiomycetes</taxon>
        <taxon>Chaetothyriomycetidae</taxon>
        <taxon>Chaetothyriales</taxon>
        <taxon>Herpotrichiellaceae</taxon>
        <taxon>Cladophialophora</taxon>
    </lineage>
</organism>
<feature type="region of interest" description="Disordered" evidence="1">
    <location>
        <begin position="194"/>
        <end position="238"/>
    </location>
</feature>
<gene>
    <name evidence="2" type="ORF">A1O5_05394</name>
</gene>
<evidence type="ECO:0000313" key="2">
    <source>
        <dbReference type="EMBL" id="EXJ71586.1"/>
    </source>
</evidence>